<sequence>MATAGQALRLCVRNCHRTPTASRIAPRAATQFPQQSPQHFQRRTFATSPARRALGDGEEEGVDRSLYRVQESVEDVVKKLKPAEVEALQRMRKGDPSAQSLSLEQWLDRQWGKADEETAEQERINPLVTNREYKMLAPRVRANRQSFWYDPDAPEVDTENIVDEFDEDDMTSMAHGKLDEIREHRHYHRIMAWEMPLLAKLAKPFEPPAKDEVLRFRYTTYMGEHHPAEKKVAVEFSPVDLNLTPVQADKLRKLAGARWHPEKDIIKMSSEKFEHQAQNKRYLCDLVDTLVATAKDPKDTFEDIPLDTRHHQSKEKPRFPVEWRMTEERRKELAAFREQGEKADAAKIEEGLLIDGMGTIERFLEQPVVVEGKEAELVAVRRSGAKNARR</sequence>
<dbReference type="GO" id="GO:0032543">
    <property type="term" value="P:mitochondrial translation"/>
    <property type="evidence" value="ECO:0007669"/>
    <property type="project" value="InterPro"/>
</dbReference>
<dbReference type="PANTHER" id="PTHR13490:SF0">
    <property type="entry name" value="SMALL RIBOSOMAL SUBUNIT PROTEIN MS35"/>
    <property type="match status" value="1"/>
</dbReference>
<keyword evidence="2" id="KW-0689">Ribosomal protein</keyword>
<dbReference type="InterPro" id="IPR039848">
    <property type="entry name" value="Ribosomal_mS35_mt"/>
</dbReference>
<name>A0AAD9XZZ9_COLKA</name>
<comment type="caution">
    <text evidence="2">The sequence shown here is derived from an EMBL/GenBank/DDBJ whole genome shotgun (WGS) entry which is preliminary data.</text>
</comment>
<organism evidence="2 3">
    <name type="scientific">Colletotrichum kahawae</name>
    <name type="common">Coffee berry disease fungus</name>
    <dbReference type="NCBI Taxonomy" id="34407"/>
    <lineage>
        <taxon>Eukaryota</taxon>
        <taxon>Fungi</taxon>
        <taxon>Dikarya</taxon>
        <taxon>Ascomycota</taxon>
        <taxon>Pezizomycotina</taxon>
        <taxon>Sordariomycetes</taxon>
        <taxon>Hypocreomycetidae</taxon>
        <taxon>Glomerellales</taxon>
        <taxon>Glomerellaceae</taxon>
        <taxon>Colletotrichum</taxon>
        <taxon>Colletotrichum gloeosporioides species complex</taxon>
    </lineage>
</organism>
<dbReference type="EMBL" id="VYYT01000665">
    <property type="protein sequence ID" value="KAK2730525.1"/>
    <property type="molecule type" value="Genomic_DNA"/>
</dbReference>
<dbReference type="GO" id="GO:0003735">
    <property type="term" value="F:structural constituent of ribosome"/>
    <property type="evidence" value="ECO:0007669"/>
    <property type="project" value="InterPro"/>
</dbReference>
<evidence type="ECO:0000313" key="3">
    <source>
        <dbReference type="Proteomes" id="UP001281614"/>
    </source>
</evidence>
<dbReference type="Pfam" id="PF10213">
    <property type="entry name" value="MRP-S28"/>
    <property type="match status" value="1"/>
</dbReference>
<reference evidence="2" key="1">
    <citation type="submission" date="2023-02" db="EMBL/GenBank/DDBJ databases">
        <title>Colletotrichum kahawae CIFC_Que2 genome sequencing and assembly.</title>
        <authorList>
            <person name="Baroncelli R."/>
        </authorList>
    </citation>
    <scope>NUCLEOTIDE SEQUENCE</scope>
    <source>
        <strain evidence="2">CIFC_Que2</strain>
    </source>
</reference>
<proteinExistence type="predicted"/>
<dbReference type="PANTHER" id="PTHR13490">
    <property type="entry name" value="MITOCHONDRIAL 28S RIBOSOMAL PROTEIN S28"/>
    <property type="match status" value="1"/>
</dbReference>
<dbReference type="GO" id="GO:0005763">
    <property type="term" value="C:mitochondrial small ribosomal subunit"/>
    <property type="evidence" value="ECO:0007669"/>
    <property type="project" value="TreeGrafter"/>
</dbReference>
<dbReference type="AlphaFoldDB" id="A0AAD9XZZ9"/>
<gene>
    <name evidence="2" type="ORF">CKAH01_02353</name>
</gene>
<evidence type="ECO:0000259" key="1">
    <source>
        <dbReference type="Pfam" id="PF10213"/>
    </source>
</evidence>
<protein>
    <submittedName>
        <fullName evidence="2">37s ribosomal protein</fullName>
    </submittedName>
</protein>
<dbReference type="InterPro" id="IPR019349">
    <property type="entry name" value="Ribosomal_mS35_mit"/>
</dbReference>
<keyword evidence="2" id="KW-0687">Ribonucleoprotein</keyword>
<accession>A0AAD9XZZ9</accession>
<feature type="domain" description="Small ribosomal subunit protein mS35 mitochondrial conserved" evidence="1">
    <location>
        <begin position="204"/>
        <end position="323"/>
    </location>
</feature>
<keyword evidence="3" id="KW-1185">Reference proteome</keyword>
<dbReference type="Proteomes" id="UP001281614">
    <property type="component" value="Unassembled WGS sequence"/>
</dbReference>
<evidence type="ECO:0000313" key="2">
    <source>
        <dbReference type="EMBL" id="KAK2730525.1"/>
    </source>
</evidence>